<dbReference type="STRING" id="1891926.Fuma_06632"/>
<evidence type="ECO:0000256" key="1">
    <source>
        <dbReference type="SAM" id="SignalP"/>
    </source>
</evidence>
<evidence type="ECO:0008006" key="4">
    <source>
        <dbReference type="Google" id="ProtNLM"/>
    </source>
</evidence>
<dbReference type="RefSeq" id="WP_145944513.1">
    <property type="nucleotide sequence ID" value="NZ_CP017641.1"/>
</dbReference>
<evidence type="ECO:0000313" key="3">
    <source>
        <dbReference type="Proteomes" id="UP000187735"/>
    </source>
</evidence>
<dbReference type="OrthoDB" id="214874at2"/>
<reference evidence="2 3" key="1">
    <citation type="journal article" date="2016" name="Front. Microbiol.">
        <title>Fuerstia marisgermanicae gen. nov., sp. nov., an Unusual Member of the Phylum Planctomycetes from the German Wadden Sea.</title>
        <authorList>
            <person name="Kohn T."/>
            <person name="Heuer A."/>
            <person name="Jogler M."/>
            <person name="Vollmers J."/>
            <person name="Boedeker C."/>
            <person name="Bunk B."/>
            <person name="Rast P."/>
            <person name="Borchert D."/>
            <person name="Glockner I."/>
            <person name="Freese H.M."/>
            <person name="Klenk H.P."/>
            <person name="Overmann J."/>
            <person name="Kaster A.K."/>
            <person name="Rohde M."/>
            <person name="Wiegand S."/>
            <person name="Jogler C."/>
        </authorList>
    </citation>
    <scope>NUCLEOTIDE SEQUENCE [LARGE SCALE GENOMIC DNA]</scope>
    <source>
        <strain evidence="2 3">NH11</strain>
    </source>
</reference>
<keyword evidence="3" id="KW-1185">Reference proteome</keyword>
<keyword evidence="1" id="KW-0732">Signal</keyword>
<protein>
    <recommendedName>
        <fullName evidence="4">Lipoprotein</fullName>
    </recommendedName>
</protein>
<dbReference type="EMBL" id="CP017641">
    <property type="protein sequence ID" value="APZ96956.1"/>
    <property type="molecule type" value="Genomic_DNA"/>
</dbReference>
<sequence precursor="true">MKHRSWLLMLAVLLTTSTGCALVDSGKGAMRQMTSMFRPNPHDEPFTSTAEEDEWGFVGDEGRAGQERVRDPDRWWQNLVMSEEAKNIERNLGID</sequence>
<accession>A0A1P8WSD2</accession>
<organism evidence="2 3">
    <name type="scientific">Fuerstiella marisgermanici</name>
    <dbReference type="NCBI Taxonomy" id="1891926"/>
    <lineage>
        <taxon>Bacteria</taxon>
        <taxon>Pseudomonadati</taxon>
        <taxon>Planctomycetota</taxon>
        <taxon>Planctomycetia</taxon>
        <taxon>Planctomycetales</taxon>
        <taxon>Planctomycetaceae</taxon>
        <taxon>Fuerstiella</taxon>
    </lineage>
</organism>
<name>A0A1P8WSD2_9PLAN</name>
<feature type="chain" id="PRO_5012704339" description="Lipoprotein" evidence="1">
    <location>
        <begin position="22"/>
        <end position="95"/>
    </location>
</feature>
<dbReference type="PROSITE" id="PS51257">
    <property type="entry name" value="PROKAR_LIPOPROTEIN"/>
    <property type="match status" value="1"/>
</dbReference>
<dbReference type="AlphaFoldDB" id="A0A1P8WSD2"/>
<proteinExistence type="predicted"/>
<dbReference type="KEGG" id="fmr:Fuma_06632"/>
<gene>
    <name evidence="2" type="ORF">Fuma_06632</name>
</gene>
<evidence type="ECO:0000313" key="2">
    <source>
        <dbReference type="EMBL" id="APZ96956.1"/>
    </source>
</evidence>
<feature type="signal peptide" evidence="1">
    <location>
        <begin position="1"/>
        <end position="21"/>
    </location>
</feature>
<dbReference type="Proteomes" id="UP000187735">
    <property type="component" value="Chromosome"/>
</dbReference>